<reference evidence="4" key="1">
    <citation type="submission" date="2017-02" db="UniProtKB">
        <authorList>
            <consortium name="WormBaseParasite"/>
        </authorList>
    </citation>
    <scope>IDENTIFICATION</scope>
</reference>
<sequence length="72" mass="8234">MQNIGENTQKMKRNSGKSDKLRRERDRSRESGCEKKKVNNDDCCKHTHSATVKQTTTTSMQFIDGDELENAS</sequence>
<feature type="compositionally biased region" description="Basic and acidic residues" evidence="1">
    <location>
        <begin position="16"/>
        <end position="40"/>
    </location>
</feature>
<protein>
    <submittedName>
        <fullName evidence="2 4">Uncharacterized protein</fullName>
    </submittedName>
</protein>
<reference evidence="2 3" key="2">
    <citation type="submission" date="2018-11" db="EMBL/GenBank/DDBJ databases">
        <authorList>
            <consortium name="Pathogen Informatics"/>
        </authorList>
    </citation>
    <scope>NUCLEOTIDE SEQUENCE [LARGE SCALE GENOMIC DNA]</scope>
</reference>
<evidence type="ECO:0000313" key="2">
    <source>
        <dbReference type="EMBL" id="VDL70258.1"/>
    </source>
</evidence>
<evidence type="ECO:0000313" key="4">
    <source>
        <dbReference type="WBParaSite" id="NBR_0000666801-mRNA-1"/>
    </source>
</evidence>
<name>A0A0N4XV69_NIPBR</name>
<dbReference type="EMBL" id="UYSL01019821">
    <property type="protein sequence ID" value="VDL70258.1"/>
    <property type="molecule type" value="Genomic_DNA"/>
</dbReference>
<gene>
    <name evidence="2" type="ORF">NBR_LOCUS6669</name>
</gene>
<accession>A0A0N4XV69</accession>
<dbReference type="AlphaFoldDB" id="A0A0N4XV69"/>
<dbReference type="Proteomes" id="UP000271162">
    <property type="component" value="Unassembled WGS sequence"/>
</dbReference>
<keyword evidence="3" id="KW-1185">Reference proteome</keyword>
<evidence type="ECO:0000313" key="3">
    <source>
        <dbReference type="Proteomes" id="UP000271162"/>
    </source>
</evidence>
<proteinExistence type="predicted"/>
<feature type="region of interest" description="Disordered" evidence="1">
    <location>
        <begin position="1"/>
        <end position="40"/>
    </location>
</feature>
<evidence type="ECO:0000256" key="1">
    <source>
        <dbReference type="SAM" id="MobiDB-lite"/>
    </source>
</evidence>
<dbReference type="WBParaSite" id="NBR_0000666801-mRNA-1">
    <property type="protein sequence ID" value="NBR_0000666801-mRNA-1"/>
    <property type="gene ID" value="NBR_0000666801"/>
</dbReference>
<organism evidence="4">
    <name type="scientific">Nippostrongylus brasiliensis</name>
    <name type="common">Rat hookworm</name>
    <dbReference type="NCBI Taxonomy" id="27835"/>
    <lineage>
        <taxon>Eukaryota</taxon>
        <taxon>Metazoa</taxon>
        <taxon>Ecdysozoa</taxon>
        <taxon>Nematoda</taxon>
        <taxon>Chromadorea</taxon>
        <taxon>Rhabditida</taxon>
        <taxon>Rhabditina</taxon>
        <taxon>Rhabditomorpha</taxon>
        <taxon>Strongyloidea</taxon>
        <taxon>Heligmosomidae</taxon>
        <taxon>Nippostrongylus</taxon>
    </lineage>
</organism>